<feature type="transmembrane region" description="Helical" evidence="9">
    <location>
        <begin position="394"/>
        <end position="416"/>
    </location>
</feature>
<evidence type="ECO:0000256" key="3">
    <source>
        <dbReference type="ARBA" id="ARBA00012438"/>
    </source>
</evidence>
<dbReference type="PROSITE" id="PS50109">
    <property type="entry name" value="HIS_KIN"/>
    <property type="match status" value="1"/>
</dbReference>
<dbReference type="PROSITE" id="PS50885">
    <property type="entry name" value="HAMP"/>
    <property type="match status" value="1"/>
</dbReference>
<evidence type="ECO:0000256" key="4">
    <source>
        <dbReference type="ARBA" id="ARBA00022553"/>
    </source>
</evidence>
<comment type="subcellular location">
    <subcellularLocation>
        <location evidence="2">Membrane</location>
    </subcellularLocation>
</comment>
<evidence type="ECO:0000256" key="5">
    <source>
        <dbReference type="ARBA" id="ARBA00022679"/>
    </source>
</evidence>
<dbReference type="SMART" id="SM00387">
    <property type="entry name" value="HATPase_c"/>
    <property type="match status" value="1"/>
</dbReference>
<dbReference type="PANTHER" id="PTHR44936:SF10">
    <property type="entry name" value="SENSOR PROTEIN RSTB"/>
    <property type="match status" value="1"/>
</dbReference>
<dbReference type="EC" id="2.7.13.3" evidence="3"/>
<evidence type="ECO:0000256" key="1">
    <source>
        <dbReference type="ARBA" id="ARBA00000085"/>
    </source>
</evidence>
<proteinExistence type="predicted"/>
<dbReference type="Proteomes" id="UP001156706">
    <property type="component" value="Unassembled WGS sequence"/>
</dbReference>
<protein>
    <recommendedName>
        <fullName evidence="3">histidine kinase</fullName>
        <ecNumber evidence="3">2.7.13.3</ecNumber>
    </recommendedName>
</protein>
<dbReference type="EMBL" id="BSOG01000001">
    <property type="protein sequence ID" value="GLR12469.1"/>
    <property type="molecule type" value="Genomic_DNA"/>
</dbReference>
<evidence type="ECO:0000313" key="13">
    <source>
        <dbReference type="Proteomes" id="UP001156706"/>
    </source>
</evidence>
<evidence type="ECO:0000313" key="12">
    <source>
        <dbReference type="EMBL" id="GLR12469.1"/>
    </source>
</evidence>
<name>A0ABQ5YF11_9NEIS</name>
<evidence type="ECO:0000259" key="11">
    <source>
        <dbReference type="PROSITE" id="PS50885"/>
    </source>
</evidence>
<accession>A0ABQ5YF11</accession>
<keyword evidence="4" id="KW-0597">Phosphoprotein</keyword>
<dbReference type="InterPro" id="IPR036890">
    <property type="entry name" value="HATPase_C_sf"/>
</dbReference>
<evidence type="ECO:0000256" key="9">
    <source>
        <dbReference type="SAM" id="Phobius"/>
    </source>
</evidence>
<keyword evidence="9" id="KW-0812">Transmembrane</keyword>
<dbReference type="PANTHER" id="PTHR44936">
    <property type="entry name" value="SENSOR PROTEIN CREC"/>
    <property type="match status" value="1"/>
</dbReference>
<evidence type="ECO:0000256" key="8">
    <source>
        <dbReference type="ARBA" id="ARBA00022840"/>
    </source>
</evidence>
<dbReference type="InterPro" id="IPR050980">
    <property type="entry name" value="2C_sensor_his_kinase"/>
</dbReference>
<dbReference type="Pfam" id="PF02518">
    <property type="entry name" value="HATPase_c"/>
    <property type="match status" value="1"/>
</dbReference>
<evidence type="ECO:0000256" key="2">
    <source>
        <dbReference type="ARBA" id="ARBA00004370"/>
    </source>
</evidence>
<gene>
    <name evidence="12" type="ORF">GCM10007907_12590</name>
</gene>
<keyword evidence="13" id="KW-1185">Reference proteome</keyword>
<dbReference type="Gene3D" id="6.10.340.10">
    <property type="match status" value="1"/>
</dbReference>
<keyword evidence="5" id="KW-0808">Transferase</keyword>
<feature type="domain" description="HAMP" evidence="11">
    <location>
        <begin position="414"/>
        <end position="473"/>
    </location>
</feature>
<comment type="caution">
    <text evidence="12">The sequence shown here is derived from an EMBL/GenBank/DDBJ whole genome shotgun (WGS) entry which is preliminary data.</text>
</comment>
<keyword evidence="9" id="KW-0472">Membrane</keyword>
<dbReference type="Gene3D" id="3.30.565.10">
    <property type="entry name" value="Histidine kinase-like ATPase, C-terminal domain"/>
    <property type="match status" value="1"/>
</dbReference>
<dbReference type="InterPro" id="IPR003594">
    <property type="entry name" value="HATPase_dom"/>
</dbReference>
<dbReference type="InterPro" id="IPR003660">
    <property type="entry name" value="HAMP_dom"/>
</dbReference>
<keyword evidence="7" id="KW-0418">Kinase</keyword>
<evidence type="ECO:0000259" key="10">
    <source>
        <dbReference type="PROSITE" id="PS50109"/>
    </source>
</evidence>
<dbReference type="SUPFAM" id="SSF55874">
    <property type="entry name" value="ATPase domain of HSP90 chaperone/DNA topoisomerase II/histidine kinase"/>
    <property type="match status" value="1"/>
</dbReference>
<evidence type="ECO:0000256" key="6">
    <source>
        <dbReference type="ARBA" id="ARBA00022741"/>
    </source>
</evidence>
<reference evidence="13" key="1">
    <citation type="journal article" date="2019" name="Int. J. Syst. Evol. Microbiol.">
        <title>The Global Catalogue of Microorganisms (GCM) 10K type strain sequencing project: providing services to taxonomists for standard genome sequencing and annotation.</title>
        <authorList>
            <consortium name="The Broad Institute Genomics Platform"/>
            <consortium name="The Broad Institute Genome Sequencing Center for Infectious Disease"/>
            <person name="Wu L."/>
            <person name="Ma J."/>
        </authorList>
    </citation>
    <scope>NUCLEOTIDE SEQUENCE [LARGE SCALE GENOMIC DNA]</scope>
    <source>
        <strain evidence="13">NBRC 110044</strain>
    </source>
</reference>
<evidence type="ECO:0000256" key="7">
    <source>
        <dbReference type="ARBA" id="ARBA00022777"/>
    </source>
</evidence>
<feature type="domain" description="Histidine kinase" evidence="10">
    <location>
        <begin position="488"/>
        <end position="689"/>
    </location>
</feature>
<keyword evidence="9" id="KW-1133">Transmembrane helix</keyword>
<keyword evidence="8" id="KW-0067">ATP-binding</keyword>
<dbReference type="InterPro" id="IPR005467">
    <property type="entry name" value="His_kinase_dom"/>
</dbReference>
<organism evidence="12 13">
    <name type="scientific">Chitinimonas prasina</name>
    <dbReference type="NCBI Taxonomy" id="1434937"/>
    <lineage>
        <taxon>Bacteria</taxon>
        <taxon>Pseudomonadati</taxon>
        <taxon>Pseudomonadota</taxon>
        <taxon>Betaproteobacteria</taxon>
        <taxon>Neisseriales</taxon>
        <taxon>Chitinibacteraceae</taxon>
        <taxon>Chitinimonas</taxon>
    </lineage>
</organism>
<dbReference type="RefSeq" id="WP_284195589.1">
    <property type="nucleotide sequence ID" value="NZ_BSOG01000001.1"/>
</dbReference>
<comment type="catalytic activity">
    <reaction evidence="1">
        <text>ATP + protein L-histidine = ADP + protein N-phospho-L-histidine.</text>
        <dbReference type="EC" id="2.7.13.3"/>
    </reaction>
</comment>
<sequence>MKPAWWSLTPYRLRLLSRGAFLLLALATVALALYVLREEKQLSYRNYQYGFSKTQAQIAAKLHHPAGQLALLNPRTGNDNLVPLRPLLLPYTAIDFDDQYKVQQAVEMAGCLVQYRDGTLCTAVGSNPWAGGFVYVAGSFASSELVAHARGEDDLSLAHRVRVVVTLRGQTYRWIAPFELLGQVDARPEAGVRGRLTGFVDRGRVMPGARPVRDFRGWIWQDGHCDTVGPMGPVACSKRSFFSLRLPVGVLRDALFMKQKLVWPPADLDRIQVHVQVLPPGEGPPLLDSNSPEATLPFALTDLAPLLLPGEQLRLRKLPDAGQPDLLQLTGVADEPYQPSRLISSVIRRLAVAGYDQPLEARETIATPLGSYQLILTGDVRSVNRNLAVVATRVSWFVGAMLLAIMLAWLAIEIGIIRRITVLTRRAASVSRTVRGVGELDQIDLSDLRGHDELGVLAAGLADLLQRVKEDVAREHIRAEQEKDMWHAVGHEIMSPLQSLMALHGGSDDDSSRYIHRMQQAIRVLYGTASPSEAFQSTTLQAQAIDIAAFLQHVAANAPSAGIVEVHYQGPAGPLWARADEYPLEDVVTHVLRNADRYRPAGSHITLQLQASDTAVTVAIRNQGPAIAEDMLDKIFEYGVSDQAESGALGNRGQGLFVAKTYMAKMGGTITAHNLDDGVCFELVLQRAVGA</sequence>
<keyword evidence="6" id="KW-0547">Nucleotide-binding</keyword>